<dbReference type="PANTHER" id="PTHR33601">
    <property type="entry name" value="PROTEIN LITTLE ZIPPER 4"/>
    <property type="match status" value="1"/>
</dbReference>
<gene>
    <name evidence="1" type="ORF">TanjilG_17657</name>
</gene>
<dbReference type="InterPro" id="IPR039312">
    <property type="entry name" value="ZPR"/>
</dbReference>
<dbReference type="OrthoDB" id="1918054at2759"/>
<organism evidence="1 2">
    <name type="scientific">Lupinus angustifolius</name>
    <name type="common">Narrow-leaved blue lupine</name>
    <dbReference type="NCBI Taxonomy" id="3871"/>
    <lineage>
        <taxon>Eukaryota</taxon>
        <taxon>Viridiplantae</taxon>
        <taxon>Streptophyta</taxon>
        <taxon>Embryophyta</taxon>
        <taxon>Tracheophyta</taxon>
        <taxon>Spermatophyta</taxon>
        <taxon>Magnoliopsida</taxon>
        <taxon>eudicotyledons</taxon>
        <taxon>Gunneridae</taxon>
        <taxon>Pentapetalae</taxon>
        <taxon>rosids</taxon>
        <taxon>fabids</taxon>
        <taxon>Fabales</taxon>
        <taxon>Fabaceae</taxon>
        <taxon>Papilionoideae</taxon>
        <taxon>50 kb inversion clade</taxon>
        <taxon>genistoids sensu lato</taxon>
        <taxon>core genistoids</taxon>
        <taxon>Genisteae</taxon>
        <taxon>Lupinus</taxon>
    </lineage>
</organism>
<reference evidence="1 2" key="1">
    <citation type="journal article" date="2017" name="Plant Biotechnol. J.">
        <title>A comprehensive draft genome sequence for lupin (Lupinus angustifolius), an emerging health food: insights into plant-microbe interactions and legume evolution.</title>
        <authorList>
            <person name="Hane J.K."/>
            <person name="Ming Y."/>
            <person name="Kamphuis L.G."/>
            <person name="Nelson M.N."/>
            <person name="Garg G."/>
            <person name="Atkins C.A."/>
            <person name="Bayer P.E."/>
            <person name="Bravo A."/>
            <person name="Bringans S."/>
            <person name="Cannon S."/>
            <person name="Edwards D."/>
            <person name="Foley R."/>
            <person name="Gao L.L."/>
            <person name="Harrison M.J."/>
            <person name="Huang W."/>
            <person name="Hurgobin B."/>
            <person name="Li S."/>
            <person name="Liu C.W."/>
            <person name="McGrath A."/>
            <person name="Morahan G."/>
            <person name="Murray J."/>
            <person name="Weller J."/>
            <person name="Jian J."/>
            <person name="Singh K.B."/>
        </authorList>
    </citation>
    <scope>NUCLEOTIDE SEQUENCE [LARGE SCALE GENOMIC DNA]</scope>
    <source>
        <strain evidence="2">cv. Tanjil</strain>
        <tissue evidence="1">Whole plant</tissue>
    </source>
</reference>
<dbReference type="Gramene" id="OIW07642">
    <property type="protein sequence ID" value="OIW07642"/>
    <property type="gene ID" value="TanjilG_17657"/>
</dbReference>
<dbReference type="KEGG" id="lang:109352732"/>
<evidence type="ECO:0000313" key="1">
    <source>
        <dbReference type="EMBL" id="OIW07642.1"/>
    </source>
</evidence>
<dbReference type="AlphaFoldDB" id="A0A1J7HMH6"/>
<keyword evidence="2" id="KW-1185">Reference proteome</keyword>
<proteinExistence type="predicted"/>
<accession>A0A1J7HMH6</accession>
<protein>
    <submittedName>
        <fullName evidence="1">Uncharacterized protein</fullName>
    </submittedName>
</protein>
<sequence length="116" mass="13787">MCPFSSKQNPYGSLVFALPLPSPSKRHHKNLRLNMLNRRRAQLKEAKQRKRMIVVKAEIERKNLKLYMENQNIIEENKKLRTQAMLLHKENKALLSELQNKISEQNNNNTYNSHFM</sequence>
<dbReference type="EMBL" id="CM007367">
    <property type="protein sequence ID" value="OIW07642.1"/>
    <property type="molecule type" value="Genomic_DNA"/>
</dbReference>
<name>A0A1J7HMH6_LUPAN</name>
<dbReference type="OMA" id="PWPSKRH"/>
<dbReference type="STRING" id="3871.A0A1J7HMH6"/>
<evidence type="ECO:0000313" key="2">
    <source>
        <dbReference type="Proteomes" id="UP000188354"/>
    </source>
</evidence>
<dbReference type="PANTHER" id="PTHR33601:SF22">
    <property type="entry name" value="PROTEIN LITTLE ZIPPER 1"/>
    <property type="match status" value="1"/>
</dbReference>
<dbReference type="Proteomes" id="UP000188354">
    <property type="component" value="Chromosome LG07"/>
</dbReference>